<dbReference type="GO" id="GO:0032259">
    <property type="term" value="P:methylation"/>
    <property type="evidence" value="ECO:0007669"/>
    <property type="project" value="UniProtKB-KW"/>
</dbReference>
<dbReference type="FunFam" id="3.40.1010.10:FF:000001">
    <property type="entry name" value="Siroheme synthase"/>
    <property type="match status" value="1"/>
</dbReference>
<dbReference type="Gene3D" id="3.40.1010.10">
    <property type="entry name" value="Cobalt-precorrin-4 Transmethylase, Domain 1"/>
    <property type="match status" value="1"/>
</dbReference>
<dbReference type="InterPro" id="IPR035996">
    <property type="entry name" value="4pyrrol_Methylase_sf"/>
</dbReference>
<dbReference type="RefSeq" id="WP_130841298.1">
    <property type="nucleotide sequence ID" value="NZ_SIJL01000005.1"/>
</dbReference>
<dbReference type="CDD" id="cd11642">
    <property type="entry name" value="SUMT"/>
    <property type="match status" value="1"/>
</dbReference>
<dbReference type="InterPro" id="IPR000878">
    <property type="entry name" value="4pyrrol_Mease"/>
</dbReference>
<evidence type="ECO:0000259" key="7">
    <source>
        <dbReference type="Pfam" id="PF00590"/>
    </source>
</evidence>
<keyword evidence="2 6" id="KW-0489">Methyltransferase</keyword>
<dbReference type="NCBIfam" id="TIGR01469">
    <property type="entry name" value="cobA_cysG_Cterm"/>
    <property type="match status" value="1"/>
</dbReference>
<name>A0A4Q9B5E7_9DEIN</name>
<dbReference type="InterPro" id="IPR014776">
    <property type="entry name" value="4pyrrole_Mease_sub2"/>
</dbReference>
<evidence type="ECO:0000313" key="8">
    <source>
        <dbReference type="EMBL" id="TBH20826.1"/>
    </source>
</evidence>
<dbReference type="PANTHER" id="PTHR45790">
    <property type="entry name" value="SIROHEME SYNTHASE-RELATED"/>
    <property type="match status" value="1"/>
</dbReference>
<dbReference type="PANTHER" id="PTHR45790:SF3">
    <property type="entry name" value="S-ADENOSYL-L-METHIONINE-DEPENDENT UROPORPHYRINOGEN III METHYLTRANSFERASE, CHLOROPLASTIC"/>
    <property type="match status" value="1"/>
</dbReference>
<dbReference type="OrthoDB" id="9815856at2"/>
<sequence length="242" mass="25894">MAKVYLVGAGPGDPELLTLKAHRLLRGAPVVLHDRLVDERILSLIRGKWVDVGKEEGESGVQEAIHRLLLRYAQAYPFVVRLKGGDPLVFGRGGEEALFLAAHGIGVEVVPGVSSVLATGLPLTHRGLSSGFAVVPGVLAGGAYPDLRPFAQVPTLVVLMGVKRRAWIAQELMRLGRSPEEPSVFVERATSPKERRLKADLREVAEGKVKVASPAVWVIGKVAEVFAEVGSARALAIEEVSP</sequence>
<dbReference type="InterPro" id="IPR003043">
    <property type="entry name" value="Uropor_MeTrfase_CS"/>
</dbReference>
<keyword evidence="4" id="KW-0949">S-adenosyl-L-methionine</keyword>
<accession>A0A4Q9B5E7</accession>
<dbReference type="Gene3D" id="3.30.950.10">
    <property type="entry name" value="Methyltransferase, Cobalt-precorrin-4 Transmethylase, Domain 2"/>
    <property type="match status" value="1"/>
</dbReference>
<dbReference type="AlphaFoldDB" id="A0A4Q9B5E7"/>
<dbReference type="Pfam" id="PF00590">
    <property type="entry name" value="TP_methylase"/>
    <property type="match status" value="1"/>
</dbReference>
<keyword evidence="3 6" id="KW-0808">Transferase</keyword>
<dbReference type="PROSITE" id="PS00840">
    <property type="entry name" value="SUMT_2"/>
    <property type="match status" value="1"/>
</dbReference>
<feature type="domain" description="Tetrapyrrole methylase" evidence="7">
    <location>
        <begin position="3"/>
        <end position="204"/>
    </location>
</feature>
<dbReference type="Proteomes" id="UP000292858">
    <property type="component" value="Unassembled WGS sequence"/>
</dbReference>
<evidence type="ECO:0000256" key="3">
    <source>
        <dbReference type="ARBA" id="ARBA00022679"/>
    </source>
</evidence>
<evidence type="ECO:0000256" key="4">
    <source>
        <dbReference type="ARBA" id="ARBA00022691"/>
    </source>
</evidence>
<proteinExistence type="inferred from homology"/>
<dbReference type="InterPro" id="IPR050161">
    <property type="entry name" value="Siro_Cobalamin_biosynth"/>
</dbReference>
<evidence type="ECO:0000256" key="6">
    <source>
        <dbReference type="RuleBase" id="RU003960"/>
    </source>
</evidence>
<keyword evidence="9" id="KW-1185">Reference proteome</keyword>
<evidence type="ECO:0000313" key="9">
    <source>
        <dbReference type="Proteomes" id="UP000292858"/>
    </source>
</evidence>
<organism evidence="8 9">
    <name type="scientific">Thermus thermamylovorans</name>
    <dbReference type="NCBI Taxonomy" id="2509362"/>
    <lineage>
        <taxon>Bacteria</taxon>
        <taxon>Thermotogati</taxon>
        <taxon>Deinococcota</taxon>
        <taxon>Deinococci</taxon>
        <taxon>Thermales</taxon>
        <taxon>Thermaceae</taxon>
        <taxon>Thermus</taxon>
    </lineage>
</organism>
<dbReference type="NCBIfam" id="NF004790">
    <property type="entry name" value="PRK06136.1"/>
    <property type="match status" value="1"/>
</dbReference>
<dbReference type="InterPro" id="IPR006366">
    <property type="entry name" value="CobA/CysG_C"/>
</dbReference>
<keyword evidence="5" id="KW-0627">Porphyrin biosynthesis</keyword>
<protein>
    <recommendedName>
        <fullName evidence="1">uroporphyrinogen-III C-methyltransferase</fullName>
        <ecNumber evidence="1">2.1.1.107</ecNumber>
    </recommendedName>
</protein>
<dbReference type="GO" id="GO:0019354">
    <property type="term" value="P:siroheme biosynthetic process"/>
    <property type="evidence" value="ECO:0007669"/>
    <property type="project" value="InterPro"/>
</dbReference>
<reference evidence="8 9" key="1">
    <citation type="submission" date="2019-02" db="EMBL/GenBank/DDBJ databases">
        <title>Thermus sp. a novel from hot spring.</title>
        <authorList>
            <person name="Zhao Z."/>
        </authorList>
    </citation>
    <scope>NUCLEOTIDE SEQUENCE [LARGE SCALE GENOMIC DNA]</scope>
    <source>
        <strain evidence="8 9">CFH 72773T</strain>
    </source>
</reference>
<evidence type="ECO:0000256" key="2">
    <source>
        <dbReference type="ARBA" id="ARBA00022603"/>
    </source>
</evidence>
<evidence type="ECO:0000256" key="1">
    <source>
        <dbReference type="ARBA" id="ARBA00012162"/>
    </source>
</evidence>
<dbReference type="EC" id="2.1.1.107" evidence="1"/>
<dbReference type="PROSITE" id="PS00839">
    <property type="entry name" value="SUMT_1"/>
    <property type="match status" value="1"/>
</dbReference>
<evidence type="ECO:0000256" key="5">
    <source>
        <dbReference type="ARBA" id="ARBA00023244"/>
    </source>
</evidence>
<dbReference type="GO" id="GO:0004851">
    <property type="term" value="F:uroporphyrin-III C-methyltransferase activity"/>
    <property type="evidence" value="ECO:0007669"/>
    <property type="project" value="UniProtKB-EC"/>
</dbReference>
<dbReference type="InterPro" id="IPR014777">
    <property type="entry name" value="4pyrrole_Mease_sub1"/>
</dbReference>
<comment type="caution">
    <text evidence="8">The sequence shown here is derived from an EMBL/GenBank/DDBJ whole genome shotgun (WGS) entry which is preliminary data.</text>
</comment>
<gene>
    <name evidence="8" type="primary">cobA</name>
    <name evidence="8" type="ORF">ETP66_05285</name>
</gene>
<comment type="similarity">
    <text evidence="6">Belongs to the precorrin methyltransferase family.</text>
</comment>
<dbReference type="SUPFAM" id="SSF53790">
    <property type="entry name" value="Tetrapyrrole methylase"/>
    <property type="match status" value="1"/>
</dbReference>
<dbReference type="EMBL" id="SIJL01000005">
    <property type="protein sequence ID" value="TBH20826.1"/>
    <property type="molecule type" value="Genomic_DNA"/>
</dbReference>